<evidence type="ECO:0000256" key="7">
    <source>
        <dbReference type="HAMAP-Rule" id="MF_01416"/>
    </source>
</evidence>
<reference evidence="8" key="1">
    <citation type="submission" date="2020-04" db="EMBL/GenBank/DDBJ databases">
        <title>Deep metagenomics examines the oral microbiome during advanced dental caries in children, revealing novel taxa and co-occurrences with host molecules.</title>
        <authorList>
            <person name="Baker J.L."/>
            <person name="Morton J.T."/>
            <person name="Dinis M."/>
            <person name="Alvarez R."/>
            <person name="Tran N.C."/>
            <person name="Knight R."/>
            <person name="Edlund A."/>
        </authorList>
    </citation>
    <scope>NUCLEOTIDE SEQUENCE</scope>
    <source>
        <strain evidence="8">JCVI_22A_bin.2</strain>
    </source>
</reference>
<name>A0A930VZG4_9ACTN</name>
<evidence type="ECO:0000313" key="8">
    <source>
        <dbReference type="EMBL" id="MBF4808674.1"/>
    </source>
</evidence>
<keyword evidence="3 7" id="KW-0375">Hydrogen ion transport</keyword>
<dbReference type="NCBIfam" id="TIGR01145">
    <property type="entry name" value="ATP_synt_delta"/>
    <property type="match status" value="1"/>
</dbReference>
<evidence type="ECO:0000256" key="2">
    <source>
        <dbReference type="ARBA" id="ARBA00022448"/>
    </source>
</evidence>
<comment type="similarity">
    <text evidence="7">Belongs to the ATPase delta chain family.</text>
</comment>
<comment type="subcellular location">
    <subcellularLocation>
        <location evidence="7">Cell membrane</location>
        <topology evidence="7">Peripheral membrane protein</topology>
    </subcellularLocation>
    <subcellularLocation>
        <location evidence="1">Membrane</location>
    </subcellularLocation>
</comment>
<keyword evidence="7" id="KW-1003">Cell membrane</keyword>
<dbReference type="PANTHER" id="PTHR11910">
    <property type="entry name" value="ATP SYNTHASE DELTA CHAIN"/>
    <property type="match status" value="1"/>
</dbReference>
<comment type="caution">
    <text evidence="8">The sequence shown here is derived from an EMBL/GenBank/DDBJ whole genome shotgun (WGS) entry which is preliminary data.</text>
</comment>
<dbReference type="AlphaFoldDB" id="A0A930VZG4"/>
<keyword evidence="7" id="KW-0139">CF(1)</keyword>
<dbReference type="GO" id="GO:0046933">
    <property type="term" value="F:proton-transporting ATP synthase activity, rotational mechanism"/>
    <property type="evidence" value="ECO:0007669"/>
    <property type="project" value="UniProtKB-UniRule"/>
</dbReference>
<proteinExistence type="inferred from homology"/>
<organism evidence="8 9">
    <name type="scientific">Lancefieldella parvula</name>
    <dbReference type="NCBI Taxonomy" id="1382"/>
    <lineage>
        <taxon>Bacteria</taxon>
        <taxon>Bacillati</taxon>
        <taxon>Actinomycetota</taxon>
        <taxon>Coriobacteriia</taxon>
        <taxon>Coriobacteriales</taxon>
        <taxon>Atopobiaceae</taxon>
        <taxon>Lancefieldella</taxon>
    </lineage>
</organism>
<dbReference type="InterPro" id="IPR000711">
    <property type="entry name" value="ATPase_OSCP/dsu"/>
</dbReference>
<protein>
    <recommendedName>
        <fullName evidence="7">ATP synthase subunit delta</fullName>
    </recommendedName>
    <alternativeName>
        <fullName evidence="7">ATP synthase F(1) sector subunit delta</fullName>
    </alternativeName>
    <alternativeName>
        <fullName evidence="7">F-type ATPase subunit delta</fullName>
        <shortName evidence="7">F-ATPase subunit delta</shortName>
    </alternativeName>
</protein>
<dbReference type="GO" id="GO:0005886">
    <property type="term" value="C:plasma membrane"/>
    <property type="evidence" value="ECO:0007669"/>
    <property type="project" value="UniProtKB-SubCell"/>
</dbReference>
<gene>
    <name evidence="7 8" type="primary">atpH</name>
    <name evidence="8" type="ORF">HXK23_00350</name>
</gene>
<dbReference type="Proteomes" id="UP000772566">
    <property type="component" value="Unassembled WGS sequence"/>
</dbReference>
<comment type="function">
    <text evidence="7">F(1)F(0) ATP synthase produces ATP from ADP in the presence of a proton or sodium gradient. F-type ATPases consist of two structural domains, F(1) containing the extramembraneous catalytic core and F(0) containing the membrane proton channel, linked together by a central stalk and a peripheral stalk. During catalysis, ATP synthesis in the catalytic domain of F(1) is coupled via a rotary mechanism of the central stalk subunits to proton translocation.</text>
</comment>
<comment type="function">
    <text evidence="7">This protein is part of the stalk that links CF(0) to CF(1). It either transmits conformational changes from CF(0) to CF(1) or is implicated in proton conduction.</text>
</comment>
<keyword evidence="2 7" id="KW-0813">Transport</keyword>
<dbReference type="Pfam" id="PF00213">
    <property type="entry name" value="OSCP"/>
    <property type="match status" value="1"/>
</dbReference>
<evidence type="ECO:0000256" key="4">
    <source>
        <dbReference type="ARBA" id="ARBA00023065"/>
    </source>
</evidence>
<evidence type="ECO:0000256" key="5">
    <source>
        <dbReference type="ARBA" id="ARBA00023136"/>
    </source>
</evidence>
<evidence type="ECO:0000256" key="6">
    <source>
        <dbReference type="ARBA" id="ARBA00023310"/>
    </source>
</evidence>
<sequence>MSTNKDDQDRKVEGYTRALLEAGRAEGRATADLVQVQHAKKFSPEVLETLGAMQASEDVNLINDVAATFQELLEEEDKTLTVTVTTTMPLDDELRAKVTEKLEKNFNTEVYLIERVNPKILGGIVVEARDHRYDASVKTQLTHIKSRLSSDHVESEL</sequence>
<evidence type="ECO:0000256" key="1">
    <source>
        <dbReference type="ARBA" id="ARBA00004370"/>
    </source>
</evidence>
<dbReference type="GO" id="GO:0045259">
    <property type="term" value="C:proton-transporting ATP synthase complex"/>
    <property type="evidence" value="ECO:0007669"/>
    <property type="project" value="UniProtKB-KW"/>
</dbReference>
<keyword evidence="5 7" id="KW-0472">Membrane</keyword>
<evidence type="ECO:0000256" key="3">
    <source>
        <dbReference type="ARBA" id="ARBA00022781"/>
    </source>
</evidence>
<keyword evidence="4 7" id="KW-0406">Ion transport</keyword>
<evidence type="ECO:0000313" key="9">
    <source>
        <dbReference type="Proteomes" id="UP000772566"/>
    </source>
</evidence>
<dbReference type="HAMAP" id="MF_01416">
    <property type="entry name" value="ATP_synth_delta_bact"/>
    <property type="match status" value="1"/>
</dbReference>
<keyword evidence="6 7" id="KW-0066">ATP synthesis</keyword>
<dbReference type="EMBL" id="JABZGT010000004">
    <property type="protein sequence ID" value="MBF4808674.1"/>
    <property type="molecule type" value="Genomic_DNA"/>
</dbReference>
<accession>A0A930VZG4</accession>